<proteinExistence type="inferred from homology"/>
<dbReference type="STRING" id="946483.Cenrod_2264"/>
<evidence type="ECO:0000256" key="4">
    <source>
        <dbReference type="ARBA" id="ARBA00022692"/>
    </source>
</evidence>
<feature type="transmembrane region" description="Helical" evidence="9">
    <location>
        <begin position="56"/>
        <end position="77"/>
    </location>
</feature>
<comment type="similarity">
    <text evidence="8">Belongs to the binding-protein-dependent transport system permease family. LivHM subfamily.</text>
</comment>
<dbReference type="eggNOG" id="COG0559">
    <property type="taxonomic scope" value="Bacteria"/>
</dbReference>
<dbReference type="GO" id="GO:0006865">
    <property type="term" value="P:amino acid transport"/>
    <property type="evidence" value="ECO:0007669"/>
    <property type="project" value="UniProtKB-KW"/>
</dbReference>
<dbReference type="KEGG" id="cbx:Cenrod_2264"/>
<evidence type="ECO:0000256" key="8">
    <source>
        <dbReference type="ARBA" id="ARBA00037998"/>
    </source>
</evidence>
<dbReference type="RefSeq" id="WP_022775739.1">
    <property type="nucleotide sequence ID" value="NC_022576.1"/>
</dbReference>
<organism evidence="10 11">
    <name type="scientific">Candidatus Symbiobacter mobilis CR</name>
    <dbReference type="NCBI Taxonomy" id="946483"/>
    <lineage>
        <taxon>Bacteria</taxon>
        <taxon>Pseudomonadati</taxon>
        <taxon>Pseudomonadota</taxon>
        <taxon>Betaproteobacteria</taxon>
        <taxon>Burkholderiales</taxon>
        <taxon>Comamonadaceae</taxon>
    </lineage>
</organism>
<dbReference type="InterPro" id="IPR001851">
    <property type="entry name" value="ABC_transp_permease"/>
</dbReference>
<evidence type="ECO:0000256" key="9">
    <source>
        <dbReference type="SAM" id="Phobius"/>
    </source>
</evidence>
<gene>
    <name evidence="10" type="primary">livH-2</name>
    <name evidence="10" type="ORF">Cenrod_2264</name>
</gene>
<dbReference type="GO" id="GO:0005886">
    <property type="term" value="C:plasma membrane"/>
    <property type="evidence" value="ECO:0007669"/>
    <property type="project" value="UniProtKB-SubCell"/>
</dbReference>
<dbReference type="PANTHER" id="PTHR11795">
    <property type="entry name" value="BRANCHED-CHAIN AMINO ACID TRANSPORT SYSTEM PERMEASE PROTEIN LIVH"/>
    <property type="match status" value="1"/>
</dbReference>
<dbReference type="PANTHER" id="PTHR11795:SF442">
    <property type="entry name" value="ABC TRANSPORTER ATP-BINDING PROTEIN"/>
    <property type="match status" value="1"/>
</dbReference>
<keyword evidence="6 9" id="KW-1133">Transmembrane helix</keyword>
<feature type="transmembrane region" description="Helical" evidence="9">
    <location>
        <begin position="272"/>
        <end position="301"/>
    </location>
</feature>
<comment type="subcellular location">
    <subcellularLocation>
        <location evidence="1">Cell membrane</location>
        <topology evidence="1">Multi-pass membrane protein</topology>
    </subcellularLocation>
</comment>
<evidence type="ECO:0000256" key="5">
    <source>
        <dbReference type="ARBA" id="ARBA00022970"/>
    </source>
</evidence>
<dbReference type="Pfam" id="PF02653">
    <property type="entry name" value="BPD_transp_2"/>
    <property type="match status" value="1"/>
</dbReference>
<protein>
    <submittedName>
        <fullName evidence="10">Branched-chain amino acid transporter permease protein</fullName>
    </submittedName>
</protein>
<dbReference type="HOGENOM" id="CLU_039929_2_1_4"/>
<dbReference type="AlphaFoldDB" id="U5NDQ2"/>
<keyword evidence="3" id="KW-1003">Cell membrane</keyword>
<keyword evidence="11" id="KW-1185">Reference proteome</keyword>
<evidence type="ECO:0000313" key="11">
    <source>
        <dbReference type="Proteomes" id="UP000017184"/>
    </source>
</evidence>
<dbReference type="GO" id="GO:0022857">
    <property type="term" value="F:transmembrane transporter activity"/>
    <property type="evidence" value="ECO:0007669"/>
    <property type="project" value="InterPro"/>
</dbReference>
<dbReference type="InterPro" id="IPR052157">
    <property type="entry name" value="BCAA_transport_permease"/>
</dbReference>
<dbReference type="OrthoDB" id="8703217at2"/>
<evidence type="ECO:0000256" key="3">
    <source>
        <dbReference type="ARBA" id="ARBA00022475"/>
    </source>
</evidence>
<feature type="transmembrane region" description="Helical" evidence="9">
    <location>
        <begin position="187"/>
        <end position="210"/>
    </location>
</feature>
<dbReference type="EMBL" id="CP004885">
    <property type="protein sequence ID" value="AGX88328.1"/>
    <property type="molecule type" value="Genomic_DNA"/>
</dbReference>
<sequence>MEAFLVLLFHAVGSGLILFLLGAGLTLVYGLMGVMNFAHASMSMLGAYLGYSLSGHIGFVGALCVAPVATGLVGAAFERFVLRRAHGQGPLAELLVTFGASYLILELVQWVWGRGPVDYRVPAALAGVWRVHGVGVPVYRLVAMGVSVFVLAGLWWVWSCTRIGPLLRAAATHPQALQTLGYDVPSLLMWTFGAGSALAGLAGVLAGNLYVTEPEMAASVAGWLFVVVVVGGLGSLRGAFVASMALGMVQTLAAAAPATLGDLLQVPGWSGGAAHCAVCAVPLGAIAPMLPYLWLVVALALRPVEDTRQ</sequence>
<keyword evidence="7 9" id="KW-0472">Membrane</keyword>
<keyword evidence="5" id="KW-0029">Amino-acid transport</keyword>
<evidence type="ECO:0000256" key="7">
    <source>
        <dbReference type="ARBA" id="ARBA00023136"/>
    </source>
</evidence>
<reference evidence="10 11" key="1">
    <citation type="journal article" date="2013" name="Genome Biol.">
        <title>Genomic analysis reveals key aspects of prokaryotic symbiosis in the phototrophic consortium "Chlorochromatium aggregatum".</title>
        <authorList>
            <person name="Liu Z."/>
            <person name="Muller J."/>
            <person name="Li T."/>
            <person name="Alvey R.M."/>
            <person name="Vogl K."/>
            <person name="Frigaard N.U."/>
            <person name="Rockwell N.C."/>
            <person name="Boyd E.S."/>
            <person name="Tomsho L.P."/>
            <person name="Schuster S.C."/>
            <person name="Henke P."/>
            <person name="Rohde M."/>
            <person name="Overmann J."/>
            <person name="Bryant D.A."/>
        </authorList>
    </citation>
    <scope>NUCLEOTIDE SEQUENCE [LARGE SCALE GENOMIC DNA]</scope>
    <source>
        <strain evidence="10">CR</strain>
    </source>
</reference>
<evidence type="ECO:0000313" key="10">
    <source>
        <dbReference type="EMBL" id="AGX88328.1"/>
    </source>
</evidence>
<dbReference type="CDD" id="cd06582">
    <property type="entry name" value="TM_PBP1_LivH_like"/>
    <property type="match status" value="1"/>
</dbReference>
<evidence type="ECO:0000256" key="2">
    <source>
        <dbReference type="ARBA" id="ARBA00022448"/>
    </source>
</evidence>
<dbReference type="Proteomes" id="UP000017184">
    <property type="component" value="Chromosome"/>
</dbReference>
<name>U5NDQ2_9BURK</name>
<evidence type="ECO:0000256" key="6">
    <source>
        <dbReference type="ARBA" id="ARBA00022989"/>
    </source>
</evidence>
<accession>U5NDQ2</accession>
<keyword evidence="2" id="KW-0813">Transport</keyword>
<keyword evidence="4 9" id="KW-0812">Transmembrane</keyword>
<feature type="transmembrane region" description="Helical" evidence="9">
    <location>
        <begin position="138"/>
        <end position="158"/>
    </location>
</feature>
<feature type="transmembrane region" description="Helical" evidence="9">
    <location>
        <begin position="216"/>
        <end position="233"/>
    </location>
</feature>
<evidence type="ECO:0000256" key="1">
    <source>
        <dbReference type="ARBA" id="ARBA00004651"/>
    </source>
</evidence>